<dbReference type="Pfam" id="PF18144">
    <property type="entry name" value="SMODS"/>
    <property type="match status" value="1"/>
</dbReference>
<gene>
    <name evidence="2" type="ORF">BA011_09880</name>
</gene>
<evidence type="ECO:0008006" key="4">
    <source>
        <dbReference type="Google" id="ProtNLM"/>
    </source>
</evidence>
<evidence type="ECO:0000313" key="3">
    <source>
        <dbReference type="Proteomes" id="UP000092691"/>
    </source>
</evidence>
<sequence length="419" mass="47624">MTRRTVDGIDPFLNRIDAILAEIAFSVQLPPSLHGKAVDRYEAVRKHLEATTSIFYDQIEHFYPQGSMAIDATISNRGTDDEYDLDIIAQLGERFRSMSPIGILTELEKGLIGYRGLTVVRQTRCVTIYYADQMHLDISPSLRDVGTLERQSVIMHAKGPKASDDDQEVPMNAYGFGEWYIERTPTELKVVEAFKRRWEDAEHRRVKADADVDEVPLQTEFVVKSNTTLALQLIKRFRNVRYADRPGRMPPSVMLSYFAGLAARPGSSLTEALLRITKWIINEIEQATIRNQKLRVENPVYSEDVFTDRWPETIDQQKRFAADLRDLVRGIERAVNNEMLPTELQDWLREMFGDRVVTKAVDQMAMQTRLAAEQGRQGYTKRGGILVPAAPVVITSSQSSAYASPVQGSRHTYFGSNFK</sequence>
<dbReference type="OrthoDB" id="1118920at2"/>
<dbReference type="InterPro" id="IPR006116">
    <property type="entry name" value="NT_2-5OAS_ClassI-CCAase"/>
</dbReference>
<protein>
    <recommendedName>
        <fullName evidence="4">Nucleotidyltransferase</fullName>
    </recommendedName>
</protein>
<organism evidence="2 3">
    <name type="scientific">Rhizobium leguminosarum</name>
    <dbReference type="NCBI Taxonomy" id="384"/>
    <lineage>
        <taxon>Bacteria</taxon>
        <taxon>Pseudomonadati</taxon>
        <taxon>Pseudomonadota</taxon>
        <taxon>Alphaproteobacteria</taxon>
        <taxon>Hyphomicrobiales</taxon>
        <taxon>Rhizobiaceae</taxon>
        <taxon>Rhizobium/Agrobacterium group</taxon>
        <taxon>Rhizobium</taxon>
    </lineage>
</organism>
<name>A0A1B1C8D6_RHILE</name>
<dbReference type="CDD" id="cd05400">
    <property type="entry name" value="NT_2-5OAS_ClassI-CCAase"/>
    <property type="match status" value="1"/>
</dbReference>
<dbReference type="Proteomes" id="UP000092691">
    <property type="component" value="Chromosome"/>
</dbReference>
<proteinExistence type="predicted"/>
<dbReference type="GO" id="GO:0051607">
    <property type="term" value="P:defense response to virus"/>
    <property type="evidence" value="ECO:0007669"/>
    <property type="project" value="UniProtKB-KW"/>
</dbReference>
<dbReference type="AlphaFoldDB" id="A0A1B1C8D6"/>
<dbReference type="EMBL" id="CP016286">
    <property type="protein sequence ID" value="ANP86007.1"/>
    <property type="molecule type" value="Genomic_DNA"/>
</dbReference>
<reference evidence="2 3" key="1">
    <citation type="submission" date="2016-06" db="EMBL/GenBank/DDBJ databases">
        <title>Microsymbionts genomes from the relict species Vavilovia formosa.</title>
        <authorList>
            <person name="Chirak E."/>
            <person name="Kimeklis A."/>
            <person name="Andronov E."/>
        </authorList>
    </citation>
    <scope>NUCLEOTIDE SEQUENCE [LARGE SCALE GENOMIC DNA]</scope>
    <source>
        <strain evidence="2 3">Vaf10</strain>
    </source>
</reference>
<evidence type="ECO:0000313" key="2">
    <source>
        <dbReference type="EMBL" id="ANP86007.1"/>
    </source>
</evidence>
<accession>A0A1B1C8D6</accession>
<dbReference type="GO" id="GO:0016779">
    <property type="term" value="F:nucleotidyltransferase activity"/>
    <property type="evidence" value="ECO:0007669"/>
    <property type="project" value="InterPro"/>
</dbReference>
<dbReference type="RefSeq" id="WP_065280314.1">
    <property type="nucleotide sequence ID" value="NZ_CP016286.1"/>
</dbReference>
<evidence type="ECO:0000256" key="1">
    <source>
        <dbReference type="ARBA" id="ARBA00023118"/>
    </source>
</evidence>
<keyword evidence="1" id="KW-0051">Antiviral defense</keyword>